<feature type="domain" description="CCHC-type" evidence="1">
    <location>
        <begin position="229"/>
        <end position="245"/>
    </location>
</feature>
<accession>A0A154PMH0</accession>
<evidence type="ECO:0000313" key="3">
    <source>
        <dbReference type="Proteomes" id="UP000076502"/>
    </source>
</evidence>
<name>A0A154PMH0_DUFNO</name>
<dbReference type="STRING" id="178035.A0A154PMH0"/>
<dbReference type="GO" id="GO:0003676">
    <property type="term" value="F:nucleic acid binding"/>
    <property type="evidence" value="ECO:0007669"/>
    <property type="project" value="InterPro"/>
</dbReference>
<feature type="domain" description="CCHC-type" evidence="1">
    <location>
        <begin position="147"/>
        <end position="163"/>
    </location>
</feature>
<evidence type="ECO:0000313" key="2">
    <source>
        <dbReference type="EMBL" id="KZC12410.1"/>
    </source>
</evidence>
<sequence>MLLNLMGPIGQEIYNTFIFQSVNDRENVDVLLKKFDEYYMFAGKKKLPRENVYEYINDLKSVVKEKNITDGENVIKEKILVEINETKFTNIAKTLIPSFVFSSNYNGLLLMEIAFIWKCYDDNDLLRDCTKCGYEHIENNCPALGKHCSKCNNWNHFGRRCPLIFVENCNYCGGAHFKRKCPAFNETCTKCNKKNHFSWKCQSVVIEFCRSCGMTHTASKAVCPANNTMCLFCNTMGHFSSRCYKKPHHQRY</sequence>
<dbReference type="AlphaFoldDB" id="A0A154PMH0"/>
<gene>
    <name evidence="2" type="ORF">WN55_03947</name>
</gene>
<dbReference type="InterPro" id="IPR001878">
    <property type="entry name" value="Znf_CCHC"/>
</dbReference>
<dbReference type="EMBL" id="KQ434948">
    <property type="protein sequence ID" value="KZC12410.1"/>
    <property type="molecule type" value="Genomic_DNA"/>
</dbReference>
<keyword evidence="3" id="KW-1185">Reference proteome</keyword>
<protein>
    <recommendedName>
        <fullName evidence="1">CCHC-type domain-containing protein</fullName>
    </recommendedName>
</protein>
<dbReference type="Gene3D" id="4.10.60.10">
    <property type="entry name" value="Zinc finger, CCHC-type"/>
    <property type="match status" value="1"/>
</dbReference>
<reference evidence="2 3" key="1">
    <citation type="submission" date="2015-07" db="EMBL/GenBank/DDBJ databases">
        <title>The genome of Dufourea novaeangliae.</title>
        <authorList>
            <person name="Pan H."/>
            <person name="Kapheim K."/>
        </authorList>
    </citation>
    <scope>NUCLEOTIDE SEQUENCE [LARGE SCALE GENOMIC DNA]</scope>
    <source>
        <strain evidence="2">0120121106</strain>
        <tissue evidence="2">Whole body</tissue>
    </source>
</reference>
<dbReference type="Proteomes" id="UP000076502">
    <property type="component" value="Unassembled WGS sequence"/>
</dbReference>
<feature type="domain" description="CCHC-type" evidence="1">
    <location>
        <begin position="128"/>
        <end position="143"/>
    </location>
</feature>
<organism evidence="2 3">
    <name type="scientific">Dufourea novaeangliae</name>
    <name type="common">Sweat bee</name>
    <dbReference type="NCBI Taxonomy" id="178035"/>
    <lineage>
        <taxon>Eukaryota</taxon>
        <taxon>Metazoa</taxon>
        <taxon>Ecdysozoa</taxon>
        <taxon>Arthropoda</taxon>
        <taxon>Hexapoda</taxon>
        <taxon>Insecta</taxon>
        <taxon>Pterygota</taxon>
        <taxon>Neoptera</taxon>
        <taxon>Endopterygota</taxon>
        <taxon>Hymenoptera</taxon>
        <taxon>Apocrita</taxon>
        <taxon>Aculeata</taxon>
        <taxon>Apoidea</taxon>
        <taxon>Anthophila</taxon>
        <taxon>Halictidae</taxon>
        <taxon>Rophitinae</taxon>
        <taxon>Dufourea</taxon>
    </lineage>
</organism>
<proteinExistence type="predicted"/>
<feature type="domain" description="CCHC-type" evidence="1">
    <location>
        <begin position="168"/>
        <end position="183"/>
    </location>
</feature>
<evidence type="ECO:0000259" key="1">
    <source>
        <dbReference type="SMART" id="SM00343"/>
    </source>
</evidence>
<dbReference type="GO" id="GO:0008270">
    <property type="term" value="F:zinc ion binding"/>
    <property type="evidence" value="ECO:0007669"/>
    <property type="project" value="InterPro"/>
</dbReference>
<dbReference type="OrthoDB" id="2286242at2759"/>
<feature type="domain" description="CCHC-type" evidence="1">
    <location>
        <begin position="187"/>
        <end position="203"/>
    </location>
</feature>
<dbReference type="SMART" id="SM00343">
    <property type="entry name" value="ZnF_C2HC"/>
    <property type="match status" value="5"/>
</dbReference>